<feature type="non-terminal residue" evidence="2">
    <location>
        <position position="158"/>
    </location>
</feature>
<dbReference type="EMBL" id="VTPC01064846">
    <property type="protein sequence ID" value="KAF2889600.1"/>
    <property type="molecule type" value="Genomic_DNA"/>
</dbReference>
<feature type="coiled-coil region" evidence="1">
    <location>
        <begin position="61"/>
        <end position="121"/>
    </location>
</feature>
<sequence length="158" mass="18966">FEKIRRVTENCNQDFFKLYKLWEEFTNGNVEDEDIQPNELLVDDHEENADHEVTAIQLTEILKLKSTIEEKERLEKEKKEERKRRRLINKEEKKKLKNLRLVRKEQKKEKTKNALNVTKKNITNSDISFKEDKQNENCIQVKTEKSEENGNVLCRCDS</sequence>
<keyword evidence="3" id="KW-1185">Reference proteome</keyword>
<protein>
    <submittedName>
        <fullName evidence="2">Uncharacterized protein</fullName>
    </submittedName>
</protein>
<accession>A0A8K0CU41</accession>
<comment type="caution">
    <text evidence="2">The sequence shown here is derived from an EMBL/GenBank/DDBJ whole genome shotgun (WGS) entry which is preliminary data.</text>
</comment>
<gene>
    <name evidence="2" type="ORF">ILUMI_16573</name>
</gene>
<name>A0A8K0CU41_IGNLU</name>
<evidence type="ECO:0000256" key="1">
    <source>
        <dbReference type="SAM" id="Coils"/>
    </source>
</evidence>
<proteinExistence type="predicted"/>
<evidence type="ECO:0000313" key="3">
    <source>
        <dbReference type="Proteomes" id="UP000801492"/>
    </source>
</evidence>
<keyword evidence="1" id="KW-0175">Coiled coil</keyword>
<dbReference type="AlphaFoldDB" id="A0A8K0CU41"/>
<organism evidence="2 3">
    <name type="scientific">Ignelater luminosus</name>
    <name type="common">Cucubano</name>
    <name type="synonym">Pyrophorus luminosus</name>
    <dbReference type="NCBI Taxonomy" id="2038154"/>
    <lineage>
        <taxon>Eukaryota</taxon>
        <taxon>Metazoa</taxon>
        <taxon>Ecdysozoa</taxon>
        <taxon>Arthropoda</taxon>
        <taxon>Hexapoda</taxon>
        <taxon>Insecta</taxon>
        <taxon>Pterygota</taxon>
        <taxon>Neoptera</taxon>
        <taxon>Endopterygota</taxon>
        <taxon>Coleoptera</taxon>
        <taxon>Polyphaga</taxon>
        <taxon>Elateriformia</taxon>
        <taxon>Elateroidea</taxon>
        <taxon>Elateridae</taxon>
        <taxon>Agrypninae</taxon>
        <taxon>Pyrophorini</taxon>
        <taxon>Ignelater</taxon>
    </lineage>
</organism>
<reference evidence="2" key="1">
    <citation type="submission" date="2019-08" db="EMBL/GenBank/DDBJ databases">
        <title>The genome of the North American firefly Photinus pyralis.</title>
        <authorList>
            <consortium name="Photinus pyralis genome working group"/>
            <person name="Fallon T.R."/>
            <person name="Sander Lower S.E."/>
            <person name="Weng J.-K."/>
        </authorList>
    </citation>
    <scope>NUCLEOTIDE SEQUENCE</scope>
    <source>
        <strain evidence="2">TRF0915ILg1</strain>
        <tissue evidence="2">Whole body</tissue>
    </source>
</reference>
<dbReference type="Proteomes" id="UP000801492">
    <property type="component" value="Unassembled WGS sequence"/>
</dbReference>
<evidence type="ECO:0000313" key="2">
    <source>
        <dbReference type="EMBL" id="KAF2889600.1"/>
    </source>
</evidence>